<name>A0A0J6VPI4_9MYCO</name>
<dbReference type="EMBL" id="JYNU01000041">
    <property type="protein sequence ID" value="KMO71378.1"/>
    <property type="molecule type" value="Genomic_DNA"/>
</dbReference>
<dbReference type="Proteomes" id="UP000036313">
    <property type="component" value="Unassembled WGS sequence"/>
</dbReference>
<evidence type="ECO:0000313" key="1">
    <source>
        <dbReference type="EMBL" id="KMO71378.1"/>
    </source>
</evidence>
<protein>
    <submittedName>
        <fullName evidence="1">Uncharacterized protein</fullName>
    </submittedName>
</protein>
<comment type="caution">
    <text evidence="1">The sequence shown here is derived from an EMBL/GenBank/DDBJ whole genome shotgun (WGS) entry which is preliminary data.</text>
</comment>
<proteinExistence type="predicted"/>
<reference evidence="1 2" key="1">
    <citation type="journal article" date="2015" name="Genome Biol. Evol.">
        <title>Characterization of Three Mycobacterium spp. with Potential Use in Bioremediation by Genome Sequencing and Comparative Genomics.</title>
        <authorList>
            <person name="Das S."/>
            <person name="Pettersson B.M."/>
            <person name="Behra P.R."/>
            <person name="Ramesh M."/>
            <person name="Dasgupta S."/>
            <person name="Bhattacharya A."/>
            <person name="Kirsebom L.A."/>
        </authorList>
    </citation>
    <scope>NUCLEOTIDE SEQUENCE [LARGE SCALE GENOMIC DNA]</scope>
    <source>
        <strain evidence="1 2">DSM 44075</strain>
    </source>
</reference>
<gene>
    <name evidence="1" type="ORF">MOBUDSM44075_04210</name>
</gene>
<dbReference type="AlphaFoldDB" id="A0A0J6VPI4"/>
<accession>A0A0J6VPI4</accession>
<organism evidence="1 2">
    <name type="scientific">Mycolicibacterium obuense</name>
    <dbReference type="NCBI Taxonomy" id="1807"/>
    <lineage>
        <taxon>Bacteria</taxon>
        <taxon>Bacillati</taxon>
        <taxon>Actinomycetota</taxon>
        <taxon>Actinomycetes</taxon>
        <taxon>Mycobacteriales</taxon>
        <taxon>Mycobacteriaceae</taxon>
        <taxon>Mycolicibacterium</taxon>
    </lineage>
</organism>
<sequence>MRSIADIDGTRVEFQPVEQGHVDGRGGTADRGAGIADVPQLTGELAALGGQPTEVAESDRRVAARETQIPGEVTQQPVGDAGRQSPNVFFGRLDHGAETGCATAYLLPRRAINTQCDRMLAGEPPHRPGQIGVSEQVFVSAVCFDVDADGVVRAEVVGPRQGERDQADVLDTNVESGGDLVEQVLRGRRVQFGRRASCGGIGVSCRVDVRQCGRHGRDATPLLGVCPHLVGVRVVGQ</sequence>
<evidence type="ECO:0000313" key="2">
    <source>
        <dbReference type="Proteomes" id="UP000036313"/>
    </source>
</evidence>